<protein>
    <submittedName>
        <fullName evidence="1">Uncharacterized protein</fullName>
    </submittedName>
</protein>
<dbReference type="AlphaFoldDB" id="A0A7X4YKL9"/>
<dbReference type="RefSeq" id="WP_161694619.1">
    <property type="nucleotide sequence ID" value="NZ_JAAAMU010000002.1"/>
</dbReference>
<organism evidence="1 2">
    <name type="scientific">Paenibacillus sacheonensis</name>
    <dbReference type="NCBI Taxonomy" id="742054"/>
    <lineage>
        <taxon>Bacteria</taxon>
        <taxon>Bacillati</taxon>
        <taxon>Bacillota</taxon>
        <taxon>Bacilli</taxon>
        <taxon>Bacillales</taxon>
        <taxon>Paenibacillaceae</taxon>
        <taxon>Paenibacillus</taxon>
    </lineage>
</organism>
<dbReference type="Proteomes" id="UP000558113">
    <property type="component" value="Unassembled WGS sequence"/>
</dbReference>
<gene>
    <name evidence="1" type="ORF">GT003_03840</name>
</gene>
<dbReference type="EMBL" id="JAAAMU010000002">
    <property type="protein sequence ID" value="NBC68126.1"/>
    <property type="molecule type" value="Genomic_DNA"/>
</dbReference>
<evidence type="ECO:0000313" key="2">
    <source>
        <dbReference type="Proteomes" id="UP000558113"/>
    </source>
</evidence>
<proteinExistence type="predicted"/>
<accession>A0A7X4YKL9</accession>
<comment type="caution">
    <text evidence="1">The sequence shown here is derived from an EMBL/GenBank/DDBJ whole genome shotgun (WGS) entry which is preliminary data.</text>
</comment>
<name>A0A7X4YKL9_9BACL</name>
<keyword evidence="2" id="KW-1185">Reference proteome</keyword>
<evidence type="ECO:0000313" key="1">
    <source>
        <dbReference type="EMBL" id="NBC68126.1"/>
    </source>
</evidence>
<reference evidence="1 2" key="1">
    <citation type="submission" date="2020-01" db="EMBL/GenBank/DDBJ databases">
        <title>Paenibacillus soybeanensis sp. nov. isolated from the nodules of soybean (Glycine max(L.) Merr).</title>
        <authorList>
            <person name="Wang H."/>
        </authorList>
    </citation>
    <scope>NUCLEOTIDE SEQUENCE [LARGE SCALE GENOMIC DNA]</scope>
    <source>
        <strain evidence="1 2">DSM 23054</strain>
    </source>
</reference>
<sequence>MDWIQLGRPRLRVIHEEENHIHRPPFYCYYSPEHPNLIITSSSAQEAPPKLIIS</sequence>